<protein>
    <submittedName>
        <fullName evidence="3">Diguanylate cyclase domain-containing protein</fullName>
        <ecNumber evidence="3">2.7.7.65</ecNumber>
    </submittedName>
</protein>
<dbReference type="Pfam" id="PF00990">
    <property type="entry name" value="GGDEF"/>
    <property type="match status" value="1"/>
</dbReference>
<evidence type="ECO:0000313" key="3">
    <source>
        <dbReference type="EMBL" id="MFC0531618.1"/>
    </source>
</evidence>
<feature type="compositionally biased region" description="Basic and acidic residues" evidence="1">
    <location>
        <begin position="15"/>
        <end position="31"/>
    </location>
</feature>
<dbReference type="EMBL" id="JBHLUH010000060">
    <property type="protein sequence ID" value="MFC0531618.1"/>
    <property type="molecule type" value="Genomic_DNA"/>
</dbReference>
<feature type="region of interest" description="Disordered" evidence="1">
    <location>
        <begin position="56"/>
        <end position="95"/>
    </location>
</feature>
<keyword evidence="3" id="KW-0548">Nucleotidyltransferase</keyword>
<dbReference type="EC" id="2.7.7.65" evidence="3"/>
<dbReference type="Gene3D" id="3.30.70.270">
    <property type="match status" value="1"/>
</dbReference>
<keyword evidence="4" id="KW-1185">Reference proteome</keyword>
<dbReference type="GO" id="GO:0052621">
    <property type="term" value="F:diguanylate cyclase activity"/>
    <property type="evidence" value="ECO:0007669"/>
    <property type="project" value="UniProtKB-EC"/>
</dbReference>
<organism evidence="3 4">
    <name type="scientific">Phytohabitans kaempferiae</name>
    <dbReference type="NCBI Taxonomy" id="1620943"/>
    <lineage>
        <taxon>Bacteria</taxon>
        <taxon>Bacillati</taxon>
        <taxon>Actinomycetota</taxon>
        <taxon>Actinomycetes</taxon>
        <taxon>Micromonosporales</taxon>
        <taxon>Micromonosporaceae</taxon>
    </lineage>
</organism>
<feature type="compositionally biased region" description="Gly residues" evidence="1">
    <location>
        <begin position="70"/>
        <end position="79"/>
    </location>
</feature>
<dbReference type="Proteomes" id="UP001589867">
    <property type="component" value="Unassembled WGS sequence"/>
</dbReference>
<evidence type="ECO:0000256" key="1">
    <source>
        <dbReference type="SAM" id="MobiDB-lite"/>
    </source>
</evidence>
<dbReference type="InterPro" id="IPR029787">
    <property type="entry name" value="Nucleotide_cyclase"/>
</dbReference>
<sequence length="95" mass="9584">MSCARFGSVPNAFDDGDHDRAKPLDGFKEVNDSLGHPAGDELLVAVGRRLTAVAARPATRCGRPTSPATGQGGQQGPGVGVPAQPGAARNGVKPP</sequence>
<keyword evidence="3" id="KW-0808">Transferase</keyword>
<dbReference type="SUPFAM" id="SSF55073">
    <property type="entry name" value="Nucleotide cyclase"/>
    <property type="match status" value="1"/>
</dbReference>
<gene>
    <name evidence="3" type="ORF">ACFFIA_28620</name>
</gene>
<accession>A0ABV6MB24</accession>
<reference evidence="3 4" key="1">
    <citation type="submission" date="2024-09" db="EMBL/GenBank/DDBJ databases">
        <authorList>
            <person name="Sun Q."/>
            <person name="Mori K."/>
        </authorList>
    </citation>
    <scope>NUCLEOTIDE SEQUENCE [LARGE SCALE GENOMIC DNA]</scope>
    <source>
        <strain evidence="3 4">TBRC 3947</strain>
    </source>
</reference>
<name>A0ABV6MB24_9ACTN</name>
<evidence type="ECO:0000313" key="4">
    <source>
        <dbReference type="Proteomes" id="UP001589867"/>
    </source>
</evidence>
<dbReference type="RefSeq" id="WP_377256337.1">
    <property type="nucleotide sequence ID" value="NZ_JBHLUH010000060.1"/>
</dbReference>
<evidence type="ECO:0000259" key="2">
    <source>
        <dbReference type="Pfam" id="PF00990"/>
    </source>
</evidence>
<feature type="region of interest" description="Disordered" evidence="1">
    <location>
        <begin position="1"/>
        <end position="37"/>
    </location>
</feature>
<dbReference type="InterPro" id="IPR000160">
    <property type="entry name" value="GGDEF_dom"/>
</dbReference>
<proteinExistence type="predicted"/>
<comment type="caution">
    <text evidence="3">The sequence shown here is derived from an EMBL/GenBank/DDBJ whole genome shotgun (WGS) entry which is preliminary data.</text>
</comment>
<dbReference type="InterPro" id="IPR043128">
    <property type="entry name" value="Rev_trsase/Diguanyl_cyclase"/>
</dbReference>
<feature type="domain" description="GGDEF" evidence="2">
    <location>
        <begin position="24"/>
        <end position="56"/>
    </location>
</feature>